<proteinExistence type="predicted"/>
<evidence type="ECO:0000313" key="2">
    <source>
        <dbReference type="Proteomes" id="UP001066276"/>
    </source>
</evidence>
<evidence type="ECO:0000313" key="1">
    <source>
        <dbReference type="EMBL" id="KAJ1159686.1"/>
    </source>
</evidence>
<keyword evidence="2" id="KW-1185">Reference proteome</keyword>
<name>A0AAV7S728_PLEWA</name>
<reference evidence="1" key="1">
    <citation type="journal article" date="2022" name="bioRxiv">
        <title>Sequencing and chromosome-scale assembly of the giantPleurodeles waltlgenome.</title>
        <authorList>
            <person name="Brown T."/>
            <person name="Elewa A."/>
            <person name="Iarovenko S."/>
            <person name="Subramanian E."/>
            <person name="Araus A.J."/>
            <person name="Petzold A."/>
            <person name="Susuki M."/>
            <person name="Suzuki K.-i.T."/>
            <person name="Hayashi T."/>
            <person name="Toyoda A."/>
            <person name="Oliveira C."/>
            <person name="Osipova E."/>
            <person name="Leigh N.D."/>
            <person name="Simon A."/>
            <person name="Yun M.H."/>
        </authorList>
    </citation>
    <scope>NUCLEOTIDE SEQUENCE</scope>
    <source>
        <strain evidence="1">20211129_DDA</strain>
        <tissue evidence="1">Liver</tissue>
    </source>
</reference>
<organism evidence="1 2">
    <name type="scientific">Pleurodeles waltl</name>
    <name type="common">Iberian ribbed newt</name>
    <dbReference type="NCBI Taxonomy" id="8319"/>
    <lineage>
        <taxon>Eukaryota</taxon>
        <taxon>Metazoa</taxon>
        <taxon>Chordata</taxon>
        <taxon>Craniata</taxon>
        <taxon>Vertebrata</taxon>
        <taxon>Euteleostomi</taxon>
        <taxon>Amphibia</taxon>
        <taxon>Batrachia</taxon>
        <taxon>Caudata</taxon>
        <taxon>Salamandroidea</taxon>
        <taxon>Salamandridae</taxon>
        <taxon>Pleurodelinae</taxon>
        <taxon>Pleurodeles</taxon>
    </lineage>
</organism>
<comment type="caution">
    <text evidence="1">The sequence shown here is derived from an EMBL/GenBank/DDBJ whole genome shotgun (WGS) entry which is preliminary data.</text>
</comment>
<accession>A0AAV7S728</accession>
<dbReference type="AlphaFoldDB" id="A0AAV7S728"/>
<protein>
    <submittedName>
        <fullName evidence="1">Uncharacterized protein</fullName>
    </submittedName>
</protein>
<gene>
    <name evidence="1" type="ORF">NDU88_000191</name>
</gene>
<sequence length="120" mass="13331">MSGLEGRPSGRSMSYDKGFQSPWARKPCLVQFVADLRWQPRARGFHPRDSQRSDLGLVRAFDSEQAGEPSQTCRDHQGYFATQWASEGSLGLGGFHPRTPDLLGFSCGAQSELLNLDKQD</sequence>
<dbReference type="EMBL" id="JANPWB010000008">
    <property type="protein sequence ID" value="KAJ1159686.1"/>
    <property type="molecule type" value="Genomic_DNA"/>
</dbReference>
<dbReference type="Proteomes" id="UP001066276">
    <property type="component" value="Chromosome 4_2"/>
</dbReference>